<dbReference type="SUPFAM" id="SSF49785">
    <property type="entry name" value="Galactose-binding domain-like"/>
    <property type="match status" value="1"/>
</dbReference>
<evidence type="ECO:0000313" key="6">
    <source>
        <dbReference type="Proteomes" id="UP000886886"/>
    </source>
</evidence>
<sequence>MRIKDALSTFQTGKKKTRLTHSLSTVWSENAEDLSGINYYPRPQFRRDNWFSLNGWWNYAINRQKDRPDSFDGQILVPFSPETKRSGVNRKLQPGEYLWYFRTVSLNDIPKGKRLILHFGAVDQRCTVWWNGKKLGRHANGYLPFSFDVTNYLKEGDNSIWVRVRDDSDASSHCRGKQKLQNGGMFYTAQSGIWQTVWLEWTPENKIENLKITPLYDEGTVRIEVELTTPAPMEIQMLWERDSYCHYVDENDFLLETGNFSRDFPLPDFHPWTPEDPFLYDIRIVAGEDTVDSYFAMRKFSVDMDSSGYPRLCLNNEVYFQNGVLDQGYWPESLYTPPSDDAMIFDISKMKKLGFNMIRKHLKIEPLRWYYHCDRLGMIVWQDMVNGGGHINMPFLCYLPTLFPSVTRRVKDSAYWLFSRRDKRGREEWLHAAEQTVKLLYNCPCIGLWVLFNEGWGQFDALKAEKLVRHWDETRLIDHASGWFDQKGGDVCSIHNYFRRLKVVRDSRPVVLSEYGGAVYHVEGHSYSDQTYGYHQCRSEKEYKKIFWEFQHTIEKLRDRGLAAAVYTQLSDVEEEANGIFTWDRKVCKVE</sequence>
<feature type="domain" description="Glycoside hydrolase family 2 catalytic" evidence="3">
    <location>
        <begin position="341"/>
        <end position="579"/>
    </location>
</feature>
<dbReference type="SUPFAM" id="SSF49303">
    <property type="entry name" value="beta-Galactosidase/glucuronidase domain"/>
    <property type="match status" value="1"/>
</dbReference>
<evidence type="ECO:0000259" key="2">
    <source>
        <dbReference type="Pfam" id="PF00703"/>
    </source>
</evidence>
<dbReference type="GO" id="GO:0005975">
    <property type="term" value="P:carbohydrate metabolic process"/>
    <property type="evidence" value="ECO:0007669"/>
    <property type="project" value="InterPro"/>
</dbReference>
<reference evidence="5" key="2">
    <citation type="journal article" date="2021" name="PeerJ">
        <title>Extensive microbial diversity within the chicken gut microbiome revealed by metagenomics and culture.</title>
        <authorList>
            <person name="Gilroy R."/>
            <person name="Ravi A."/>
            <person name="Getino M."/>
            <person name="Pursley I."/>
            <person name="Horton D.L."/>
            <person name="Alikhan N.F."/>
            <person name="Baker D."/>
            <person name="Gharbi K."/>
            <person name="Hall N."/>
            <person name="Watson M."/>
            <person name="Adriaenssens E.M."/>
            <person name="Foster-Nyarko E."/>
            <person name="Jarju S."/>
            <person name="Secka A."/>
            <person name="Antonio M."/>
            <person name="Oren A."/>
            <person name="Chaudhuri R.R."/>
            <person name="La Ragione R."/>
            <person name="Hildebrand F."/>
            <person name="Pallen M.J."/>
        </authorList>
    </citation>
    <scope>NUCLEOTIDE SEQUENCE</scope>
    <source>
        <strain evidence="5">ChiSjej3B21-11622</strain>
    </source>
</reference>
<dbReference type="Gene3D" id="2.60.120.260">
    <property type="entry name" value="Galactose-binding domain-like"/>
    <property type="match status" value="1"/>
</dbReference>
<evidence type="ECO:0000256" key="1">
    <source>
        <dbReference type="ARBA" id="ARBA00007401"/>
    </source>
</evidence>
<dbReference type="InterPro" id="IPR036156">
    <property type="entry name" value="Beta-gal/glucu_dom_sf"/>
</dbReference>
<keyword evidence="5" id="KW-0378">Hydrolase</keyword>
<evidence type="ECO:0000259" key="4">
    <source>
        <dbReference type="Pfam" id="PF02837"/>
    </source>
</evidence>
<dbReference type="Pfam" id="PF00703">
    <property type="entry name" value="Glyco_hydro_2"/>
    <property type="match status" value="1"/>
</dbReference>
<proteinExistence type="inferred from homology"/>
<evidence type="ECO:0000259" key="3">
    <source>
        <dbReference type="Pfam" id="PF02836"/>
    </source>
</evidence>
<feature type="domain" description="Glycosyl hydrolases family 2 sugar binding" evidence="4">
    <location>
        <begin position="98"/>
        <end position="199"/>
    </location>
</feature>
<dbReference type="InterPro" id="IPR008979">
    <property type="entry name" value="Galactose-bd-like_sf"/>
</dbReference>
<dbReference type="InterPro" id="IPR006103">
    <property type="entry name" value="Glyco_hydro_2_cat"/>
</dbReference>
<dbReference type="PANTHER" id="PTHR42732">
    <property type="entry name" value="BETA-GALACTOSIDASE"/>
    <property type="match status" value="1"/>
</dbReference>
<feature type="domain" description="Glycoside hydrolase family 2 immunoglobulin-like beta-sandwich" evidence="2">
    <location>
        <begin position="206"/>
        <end position="298"/>
    </location>
</feature>
<comment type="caution">
    <text evidence="5">The sequence shown here is derived from an EMBL/GenBank/DDBJ whole genome shotgun (WGS) entry which is preliminary data.</text>
</comment>
<dbReference type="SUPFAM" id="SSF51445">
    <property type="entry name" value="(Trans)glycosidases"/>
    <property type="match status" value="1"/>
</dbReference>
<reference evidence="5" key="1">
    <citation type="submission" date="2020-10" db="EMBL/GenBank/DDBJ databases">
        <authorList>
            <person name="Gilroy R."/>
        </authorList>
    </citation>
    <scope>NUCLEOTIDE SEQUENCE</scope>
    <source>
        <strain evidence="5">ChiSjej3B21-11622</strain>
    </source>
</reference>
<dbReference type="Proteomes" id="UP000886886">
    <property type="component" value="Unassembled WGS sequence"/>
</dbReference>
<accession>A0A9D1D0Q3</accession>
<gene>
    <name evidence="5" type="ORF">IAB26_06990</name>
</gene>
<dbReference type="InterPro" id="IPR051913">
    <property type="entry name" value="GH2_Domain-Containing"/>
</dbReference>
<dbReference type="AlphaFoldDB" id="A0A9D1D0Q3"/>
<dbReference type="Pfam" id="PF02837">
    <property type="entry name" value="Glyco_hydro_2_N"/>
    <property type="match status" value="1"/>
</dbReference>
<organism evidence="5 6">
    <name type="scientific">Candidatus Limivivens merdigallinarum</name>
    <dbReference type="NCBI Taxonomy" id="2840859"/>
    <lineage>
        <taxon>Bacteria</taxon>
        <taxon>Bacillati</taxon>
        <taxon>Bacillota</taxon>
        <taxon>Clostridia</taxon>
        <taxon>Lachnospirales</taxon>
        <taxon>Lachnospiraceae</taxon>
        <taxon>Lachnospiraceae incertae sedis</taxon>
        <taxon>Candidatus Limivivens</taxon>
    </lineage>
</organism>
<dbReference type="EMBL" id="DVFT01000101">
    <property type="protein sequence ID" value="HIQ96292.1"/>
    <property type="molecule type" value="Genomic_DNA"/>
</dbReference>
<evidence type="ECO:0000313" key="5">
    <source>
        <dbReference type="EMBL" id="HIQ96292.1"/>
    </source>
</evidence>
<comment type="similarity">
    <text evidence="1">Belongs to the glycosyl hydrolase 2 family.</text>
</comment>
<dbReference type="InterPro" id="IPR006104">
    <property type="entry name" value="Glyco_hydro_2_N"/>
</dbReference>
<dbReference type="InterPro" id="IPR006102">
    <property type="entry name" value="Ig-like_GH2"/>
</dbReference>
<name>A0A9D1D0Q3_9FIRM</name>
<dbReference type="Pfam" id="PF02836">
    <property type="entry name" value="Glyco_hydro_2_C"/>
    <property type="match status" value="1"/>
</dbReference>
<dbReference type="GO" id="GO:0004553">
    <property type="term" value="F:hydrolase activity, hydrolyzing O-glycosyl compounds"/>
    <property type="evidence" value="ECO:0007669"/>
    <property type="project" value="InterPro"/>
</dbReference>
<dbReference type="Gene3D" id="3.20.20.80">
    <property type="entry name" value="Glycosidases"/>
    <property type="match status" value="1"/>
</dbReference>
<dbReference type="PANTHER" id="PTHR42732:SF2">
    <property type="entry name" value="BETA-MANNOSIDASE"/>
    <property type="match status" value="1"/>
</dbReference>
<protein>
    <submittedName>
        <fullName evidence="5">Glycoside hydrolase family 2</fullName>
    </submittedName>
</protein>
<dbReference type="InterPro" id="IPR017853">
    <property type="entry name" value="GH"/>
</dbReference>